<dbReference type="AlphaFoldDB" id="A0A545SY39"/>
<dbReference type="EMBL" id="VHSG01000026">
    <property type="protein sequence ID" value="TQV69885.1"/>
    <property type="molecule type" value="Genomic_DNA"/>
</dbReference>
<dbReference type="PROSITE" id="PS50056">
    <property type="entry name" value="TYR_PHOSPHATASE_2"/>
    <property type="match status" value="1"/>
</dbReference>
<dbReference type="InterPro" id="IPR029021">
    <property type="entry name" value="Prot-tyrosine_phosphatase-like"/>
</dbReference>
<proteinExistence type="predicted"/>
<sequence>MNEHVLALKDYGVAFGEREILHAVTLEVPVRGVVVLIGPVGTGKSTLLRTLSGFNDASPSLRTWGEASYLEAPLNGAQRPVLVAQKAKLIMASVKENIVYGLPERDNLNRSQQEDVAVRLLQMAGLADLVDKLDASVVDLPLGVQRHLAILRAVAANPKLVMVDEPTADLDEESCRRLLDYLISEGQRRAVLVVVHNQKHARKLGGYTALLAGGVMQEVRLTEDFFADPQSQPARDFVRSGSCCVPSVGAGAVEPLEPVEKPPVTAGKAPVSGGKHRYVSDAFGPRNFLWLKAGLLAGTPKPGLFVDLDYDLSALRRVGVEVLVTLTETAFDTEALAEYGIESIWFPIADMSCPQVDAAIDLCDKIEGYINDKKPVALHCHAGMGRTGTMLASQLIWEGAAALDALEAVRRIEPRWVQSEQQVNFLEKFAQALENYAKPNRQR</sequence>
<evidence type="ECO:0000259" key="3">
    <source>
        <dbReference type="PROSITE" id="PS50056"/>
    </source>
</evidence>
<comment type="caution">
    <text evidence="5">The sequence shown here is derived from an EMBL/GenBank/DDBJ whole genome shotgun (WGS) entry which is preliminary data.</text>
</comment>
<protein>
    <submittedName>
        <fullName evidence="5">ATP-binding cassette domain-containing protein</fullName>
    </submittedName>
</protein>
<dbReference type="InterPro" id="IPR003595">
    <property type="entry name" value="Tyr_Pase_cat"/>
</dbReference>
<evidence type="ECO:0000313" key="6">
    <source>
        <dbReference type="Proteomes" id="UP000319732"/>
    </source>
</evidence>
<feature type="domain" description="ABC transporter" evidence="4">
    <location>
        <begin position="6"/>
        <end position="238"/>
    </location>
</feature>
<dbReference type="InterPro" id="IPR003593">
    <property type="entry name" value="AAA+_ATPase"/>
</dbReference>
<organism evidence="5 6">
    <name type="scientific">Exilibacterium tricleocarpae</name>
    <dbReference type="NCBI Taxonomy" id="2591008"/>
    <lineage>
        <taxon>Bacteria</taxon>
        <taxon>Pseudomonadati</taxon>
        <taxon>Pseudomonadota</taxon>
        <taxon>Gammaproteobacteria</taxon>
        <taxon>Cellvibrionales</taxon>
        <taxon>Cellvibrionaceae</taxon>
        <taxon>Exilibacterium</taxon>
    </lineage>
</organism>
<gene>
    <name evidence="5" type="ORF">FKG94_22290</name>
</gene>
<evidence type="ECO:0000256" key="2">
    <source>
        <dbReference type="ARBA" id="ARBA00022840"/>
    </source>
</evidence>
<dbReference type="FunFam" id="3.90.190.10:FF:000157">
    <property type="entry name" value="Protein-tyrosine phosphatase"/>
    <property type="match status" value="1"/>
</dbReference>
<dbReference type="PROSITE" id="PS50893">
    <property type="entry name" value="ABC_TRANSPORTER_2"/>
    <property type="match status" value="1"/>
</dbReference>
<evidence type="ECO:0000313" key="5">
    <source>
        <dbReference type="EMBL" id="TQV69885.1"/>
    </source>
</evidence>
<dbReference type="SUPFAM" id="SSF52799">
    <property type="entry name" value="(Phosphotyrosine protein) phosphatases II"/>
    <property type="match status" value="1"/>
</dbReference>
<name>A0A545SY39_9GAMM</name>
<evidence type="ECO:0000259" key="4">
    <source>
        <dbReference type="PROSITE" id="PS50893"/>
    </source>
</evidence>
<dbReference type="Pfam" id="PF00005">
    <property type="entry name" value="ABC_tran"/>
    <property type="match status" value="1"/>
</dbReference>
<dbReference type="Gene3D" id="3.40.50.300">
    <property type="entry name" value="P-loop containing nucleotide triphosphate hydrolases"/>
    <property type="match status" value="1"/>
</dbReference>
<keyword evidence="6" id="KW-1185">Reference proteome</keyword>
<reference evidence="5 6" key="1">
    <citation type="submission" date="2019-06" db="EMBL/GenBank/DDBJ databases">
        <title>Whole genome sequence for Cellvibrionaceae sp. R142.</title>
        <authorList>
            <person name="Wang G."/>
        </authorList>
    </citation>
    <scope>NUCLEOTIDE SEQUENCE [LARGE SCALE GENOMIC DNA]</scope>
    <source>
        <strain evidence="5 6">R142</strain>
    </source>
</reference>
<dbReference type="GO" id="GO:0016887">
    <property type="term" value="F:ATP hydrolysis activity"/>
    <property type="evidence" value="ECO:0007669"/>
    <property type="project" value="InterPro"/>
</dbReference>
<feature type="domain" description="Tyrosine specific protein phosphatases" evidence="3">
    <location>
        <begin position="357"/>
        <end position="424"/>
    </location>
</feature>
<dbReference type="GO" id="GO:0005524">
    <property type="term" value="F:ATP binding"/>
    <property type="evidence" value="ECO:0007669"/>
    <property type="project" value="UniProtKB-KW"/>
</dbReference>
<dbReference type="RefSeq" id="WP_142929163.1">
    <property type="nucleotide sequence ID" value="NZ_ML660104.1"/>
</dbReference>
<dbReference type="InterPro" id="IPR000242">
    <property type="entry name" value="PTP_cat"/>
</dbReference>
<dbReference type="SMART" id="SM00404">
    <property type="entry name" value="PTPc_motif"/>
    <property type="match status" value="1"/>
</dbReference>
<dbReference type="SUPFAM" id="SSF52540">
    <property type="entry name" value="P-loop containing nucleoside triphosphate hydrolases"/>
    <property type="match status" value="1"/>
</dbReference>
<accession>A0A545SY39</accession>
<dbReference type="PANTHER" id="PTHR43423">
    <property type="entry name" value="ABC TRANSPORTER I FAMILY MEMBER 17"/>
    <property type="match status" value="1"/>
</dbReference>
<dbReference type="InterPro" id="IPR016130">
    <property type="entry name" value="Tyr_Pase_AS"/>
</dbReference>
<dbReference type="InterPro" id="IPR000387">
    <property type="entry name" value="Tyr_Pase_dom"/>
</dbReference>
<dbReference type="GO" id="GO:0004725">
    <property type="term" value="F:protein tyrosine phosphatase activity"/>
    <property type="evidence" value="ECO:0007669"/>
    <property type="project" value="InterPro"/>
</dbReference>
<dbReference type="Pfam" id="PF22785">
    <property type="entry name" value="Tc-R-P"/>
    <property type="match status" value="1"/>
</dbReference>
<dbReference type="PRINTS" id="PR00700">
    <property type="entry name" value="PRTYPHPHTASE"/>
</dbReference>
<dbReference type="SMART" id="SM00382">
    <property type="entry name" value="AAA"/>
    <property type="match status" value="1"/>
</dbReference>
<keyword evidence="2 5" id="KW-0067">ATP-binding</keyword>
<dbReference type="Gene3D" id="3.90.190.10">
    <property type="entry name" value="Protein tyrosine phosphatase superfamily"/>
    <property type="match status" value="1"/>
</dbReference>
<keyword evidence="1" id="KW-0547">Nucleotide-binding</keyword>
<dbReference type="InterPro" id="IPR003439">
    <property type="entry name" value="ABC_transporter-like_ATP-bd"/>
</dbReference>
<evidence type="ECO:0000256" key="1">
    <source>
        <dbReference type="ARBA" id="ARBA00022741"/>
    </source>
</evidence>
<dbReference type="PANTHER" id="PTHR43423:SF1">
    <property type="entry name" value="ABC TRANSPORTER I FAMILY MEMBER 17"/>
    <property type="match status" value="1"/>
</dbReference>
<dbReference type="PROSITE" id="PS00383">
    <property type="entry name" value="TYR_PHOSPHATASE_1"/>
    <property type="match status" value="1"/>
</dbReference>
<dbReference type="OrthoDB" id="196319at2"/>
<dbReference type="Proteomes" id="UP000319732">
    <property type="component" value="Unassembled WGS sequence"/>
</dbReference>
<dbReference type="InterPro" id="IPR027417">
    <property type="entry name" value="P-loop_NTPase"/>
</dbReference>